<gene>
    <name evidence="8" type="ORF">F53441_10117</name>
</gene>
<comment type="subcellular location">
    <subcellularLocation>
        <location evidence="1">Membrane</location>
        <topology evidence="1">Multi-pass membrane protein</topology>
    </subcellularLocation>
</comment>
<evidence type="ECO:0000256" key="6">
    <source>
        <dbReference type="SAM" id="Phobius"/>
    </source>
</evidence>
<accession>A0A8H4K9H1</accession>
<feature type="transmembrane region" description="Helical" evidence="6">
    <location>
        <begin position="48"/>
        <end position="66"/>
    </location>
</feature>
<dbReference type="OrthoDB" id="4682787at2759"/>
<dbReference type="Pfam" id="PF20684">
    <property type="entry name" value="Fung_rhodopsin"/>
    <property type="match status" value="1"/>
</dbReference>
<keyword evidence="4 6" id="KW-0472">Membrane</keyword>
<feature type="transmembrane region" description="Helical" evidence="6">
    <location>
        <begin position="126"/>
        <end position="145"/>
    </location>
</feature>
<dbReference type="Proteomes" id="UP000605986">
    <property type="component" value="Unassembled WGS sequence"/>
</dbReference>
<evidence type="ECO:0000256" key="1">
    <source>
        <dbReference type="ARBA" id="ARBA00004141"/>
    </source>
</evidence>
<feature type="domain" description="Rhodopsin" evidence="7">
    <location>
        <begin position="6"/>
        <end position="168"/>
    </location>
</feature>
<evidence type="ECO:0000256" key="2">
    <source>
        <dbReference type="ARBA" id="ARBA00022692"/>
    </source>
</evidence>
<proteinExistence type="inferred from homology"/>
<feature type="transmembrane region" description="Helical" evidence="6">
    <location>
        <begin position="95"/>
        <end position="114"/>
    </location>
</feature>
<keyword evidence="2 6" id="KW-0812">Transmembrane</keyword>
<sequence length="208" mass="23657">MEQVIMHQWFYASTVVYIPAAFFTKATILLLMARVFAVEPRVSKALRIFIWALLIAYLPILFLRIFDCYPIRTYWDPTVKNAHCLNQRKIFFSDLSISIVTDLLILLVPVPLTWKLSMTIAKRIKIVLLLGAGGIATALTAFRVVKTVDFLNSDDITVDYTPIDILTTFAEDDENEIRSGHAIEHERHSSKSVFGGSAPQILHYLLEL</sequence>
<evidence type="ECO:0000313" key="8">
    <source>
        <dbReference type="EMBL" id="KAF4446232.1"/>
    </source>
</evidence>
<keyword evidence="3 6" id="KW-1133">Transmembrane helix</keyword>
<evidence type="ECO:0000256" key="4">
    <source>
        <dbReference type="ARBA" id="ARBA00023136"/>
    </source>
</evidence>
<name>A0A8H4K9H1_9HYPO</name>
<dbReference type="GO" id="GO:0016020">
    <property type="term" value="C:membrane"/>
    <property type="evidence" value="ECO:0007669"/>
    <property type="project" value="UniProtKB-SubCell"/>
</dbReference>
<reference evidence="8" key="1">
    <citation type="submission" date="2020-01" db="EMBL/GenBank/DDBJ databases">
        <title>Identification and distribution of gene clusters putatively required for synthesis of sphingolipid metabolism inhibitors in phylogenetically diverse species of the filamentous fungus Fusarium.</title>
        <authorList>
            <person name="Kim H.-S."/>
            <person name="Busman M."/>
            <person name="Brown D.W."/>
            <person name="Divon H."/>
            <person name="Uhlig S."/>
            <person name="Proctor R.H."/>
        </authorList>
    </citation>
    <scope>NUCLEOTIDE SEQUENCE</scope>
    <source>
        <strain evidence="8">NRRL 53441</strain>
    </source>
</reference>
<keyword evidence="9" id="KW-1185">Reference proteome</keyword>
<evidence type="ECO:0000313" key="9">
    <source>
        <dbReference type="Proteomes" id="UP000605986"/>
    </source>
</evidence>
<dbReference type="PANTHER" id="PTHR33048:SF108">
    <property type="entry name" value="INTEGRAL MEMBRANE PROTEIN"/>
    <property type="match status" value="1"/>
</dbReference>
<feature type="transmembrane region" description="Helical" evidence="6">
    <location>
        <begin position="16"/>
        <end position="36"/>
    </location>
</feature>
<dbReference type="EMBL" id="JAADJG010000471">
    <property type="protein sequence ID" value="KAF4446232.1"/>
    <property type="molecule type" value="Genomic_DNA"/>
</dbReference>
<comment type="similarity">
    <text evidence="5">Belongs to the SAT4 family.</text>
</comment>
<evidence type="ECO:0000256" key="5">
    <source>
        <dbReference type="ARBA" id="ARBA00038359"/>
    </source>
</evidence>
<evidence type="ECO:0000259" key="7">
    <source>
        <dbReference type="Pfam" id="PF20684"/>
    </source>
</evidence>
<dbReference type="InterPro" id="IPR052337">
    <property type="entry name" value="SAT4-like"/>
</dbReference>
<dbReference type="PANTHER" id="PTHR33048">
    <property type="entry name" value="PTH11-LIKE INTEGRAL MEMBRANE PROTEIN (AFU_ORTHOLOGUE AFUA_5G11245)"/>
    <property type="match status" value="1"/>
</dbReference>
<evidence type="ECO:0000256" key="3">
    <source>
        <dbReference type="ARBA" id="ARBA00022989"/>
    </source>
</evidence>
<dbReference type="InterPro" id="IPR049326">
    <property type="entry name" value="Rhodopsin_dom_fungi"/>
</dbReference>
<comment type="caution">
    <text evidence="8">The sequence shown here is derived from an EMBL/GenBank/DDBJ whole genome shotgun (WGS) entry which is preliminary data.</text>
</comment>
<dbReference type="AlphaFoldDB" id="A0A8H4K9H1"/>
<organism evidence="8 9">
    <name type="scientific">Fusarium austroafricanum</name>
    <dbReference type="NCBI Taxonomy" id="2364996"/>
    <lineage>
        <taxon>Eukaryota</taxon>
        <taxon>Fungi</taxon>
        <taxon>Dikarya</taxon>
        <taxon>Ascomycota</taxon>
        <taxon>Pezizomycotina</taxon>
        <taxon>Sordariomycetes</taxon>
        <taxon>Hypocreomycetidae</taxon>
        <taxon>Hypocreales</taxon>
        <taxon>Nectriaceae</taxon>
        <taxon>Fusarium</taxon>
        <taxon>Fusarium concolor species complex</taxon>
    </lineage>
</organism>
<protein>
    <recommendedName>
        <fullName evidence="7">Rhodopsin domain-containing protein</fullName>
    </recommendedName>
</protein>